<evidence type="ECO:0000256" key="1">
    <source>
        <dbReference type="ARBA" id="ARBA00022485"/>
    </source>
</evidence>
<proteinExistence type="predicted"/>
<accession>A0A644ULX5</accession>
<evidence type="ECO:0008006" key="3">
    <source>
        <dbReference type="Google" id="ProtNLM"/>
    </source>
</evidence>
<keyword evidence="1" id="KW-0479">Metal-binding</keyword>
<keyword evidence="1" id="KW-0411">Iron-sulfur</keyword>
<dbReference type="Gene3D" id="3.20.20.70">
    <property type="entry name" value="Aldolase class I"/>
    <property type="match status" value="1"/>
</dbReference>
<dbReference type="GO" id="GO:0051539">
    <property type="term" value="F:4 iron, 4 sulfur cluster binding"/>
    <property type="evidence" value="ECO:0007669"/>
    <property type="project" value="UniProtKB-KW"/>
</dbReference>
<reference evidence="2" key="1">
    <citation type="submission" date="2019-08" db="EMBL/GenBank/DDBJ databases">
        <authorList>
            <person name="Kucharzyk K."/>
            <person name="Murdoch R.W."/>
            <person name="Higgins S."/>
            <person name="Loffler F."/>
        </authorList>
    </citation>
    <scope>NUCLEOTIDE SEQUENCE</scope>
</reference>
<comment type="caution">
    <text evidence="2">The sequence shown here is derived from an EMBL/GenBank/DDBJ whole genome shotgun (WGS) entry which is preliminary data.</text>
</comment>
<dbReference type="InterPro" id="IPR013785">
    <property type="entry name" value="Aldolase_TIM"/>
</dbReference>
<organism evidence="2">
    <name type="scientific">bioreactor metagenome</name>
    <dbReference type="NCBI Taxonomy" id="1076179"/>
    <lineage>
        <taxon>unclassified sequences</taxon>
        <taxon>metagenomes</taxon>
        <taxon>ecological metagenomes</taxon>
    </lineage>
</organism>
<keyword evidence="1" id="KW-0004">4Fe-4S</keyword>
<dbReference type="EMBL" id="VSSQ01000131">
    <property type="protein sequence ID" value="MPL79869.1"/>
    <property type="molecule type" value="Genomic_DNA"/>
</dbReference>
<gene>
    <name evidence="2" type="ORF">SDC9_25756</name>
</gene>
<dbReference type="PANTHER" id="PTHR30538:SF1">
    <property type="entry name" value="L-LYSINE 2,3-AMINOMUTASE"/>
    <property type="match status" value="1"/>
</dbReference>
<keyword evidence="1" id="KW-0408">Iron</keyword>
<dbReference type="InterPro" id="IPR003739">
    <property type="entry name" value="Lys_aminomutase/Glu_NH3_mut"/>
</dbReference>
<dbReference type="AlphaFoldDB" id="A0A644ULX5"/>
<protein>
    <recommendedName>
        <fullName evidence="3">KamA family protein</fullName>
    </recommendedName>
</protein>
<evidence type="ECO:0000313" key="2">
    <source>
        <dbReference type="EMBL" id="MPL79869.1"/>
    </source>
</evidence>
<name>A0A644ULX5_9ZZZZ</name>
<sequence>MAKTLLNKFVKSLPNLYKAAIQSNDEDKFLSSIRAYASLKIEENISAESVRCAKTILTIAENENKTIYELSKGEKIFIETFSLLWSFLRESGDYPSNTDIYEDLLNLFLIAEGAKIIKQPSEKKVREWMRRWPSGIEREVADKRDEVKRRLIVQLVKKIEKRGAVGSRYTFSENMTYQEKIKMVEIWWSDFRFHLSMAARTPGELNHYLEESLPVRVIKNLSKARNKGIPFFVTPYYLSLLNTDESGFDDNTIRSYIIYSEALVETYGNIKAWEKEDIVQAGKPNAAGWILPESHSIHRRYPEVAIMIPETRGRSCGGLCASCQRMYDFQRERLNFELDDLKPKEQWEVRMKKLMNYFRSDSQLRDILITGGDALMTSNKNLRKILEAVLLMAKEKRDDNKNREHGKKYAELQRVRLGSRLLAYLPSRIDQELITILREFRERGSEAGICQFVVQTHFQSPLEVTPEAKNAVKMILSAGWTISNQLVFNAAASRRGHTAKLRQVLNSIGVITYYTFSVKGFAENRTLFSPNSRSIQEATEEKSIGKLSPSQAKELNQLFLSGKNFSKEMKEFMRRDDIPFLPTDRNVLNLPAIGKSMTFEMVGVTKRGERILKFDHDRTRKHSPIIDTMGDVFIAENRSVASYLREIEGMGENKKEYESIWSYTTGETEPVFWLFKYPNKGLGFTDEMTNIAI</sequence>
<dbReference type="PANTHER" id="PTHR30538">
    <property type="entry name" value="LYSINE 2,3-AMINOMUTASE-RELATED"/>
    <property type="match status" value="1"/>
</dbReference>